<evidence type="ECO:0000256" key="1">
    <source>
        <dbReference type="ARBA" id="ARBA00010062"/>
    </source>
</evidence>
<gene>
    <name evidence="4" type="ORF">SAMN04488128_104335</name>
</gene>
<dbReference type="OrthoDB" id="947273at2"/>
<dbReference type="Proteomes" id="UP000190367">
    <property type="component" value="Unassembled WGS sequence"/>
</dbReference>
<organism evidence="4 5">
    <name type="scientific">Chitinophaga eiseniae</name>
    <dbReference type="NCBI Taxonomy" id="634771"/>
    <lineage>
        <taxon>Bacteria</taxon>
        <taxon>Pseudomonadati</taxon>
        <taxon>Bacteroidota</taxon>
        <taxon>Chitinophagia</taxon>
        <taxon>Chitinophagales</taxon>
        <taxon>Chitinophagaceae</taxon>
        <taxon>Chitinophaga</taxon>
    </lineage>
</organism>
<proteinExistence type="inferred from homology"/>
<dbReference type="InterPro" id="IPR028082">
    <property type="entry name" value="Peripla_BP_I"/>
</dbReference>
<comment type="similarity">
    <text evidence="1">Belongs to the leucine-binding protein family.</text>
</comment>
<dbReference type="InterPro" id="IPR028081">
    <property type="entry name" value="Leu-bd"/>
</dbReference>
<evidence type="ECO:0000313" key="5">
    <source>
        <dbReference type="Proteomes" id="UP000190367"/>
    </source>
</evidence>
<evidence type="ECO:0000313" key="4">
    <source>
        <dbReference type="EMBL" id="SKA37771.1"/>
    </source>
</evidence>
<dbReference type="STRING" id="634771.SAMN04488128_104335"/>
<dbReference type="RefSeq" id="WP_078671686.1">
    <property type="nucleotide sequence ID" value="NZ_FUWZ01000004.1"/>
</dbReference>
<reference evidence="5" key="1">
    <citation type="submission" date="2017-02" db="EMBL/GenBank/DDBJ databases">
        <authorList>
            <person name="Varghese N."/>
            <person name="Submissions S."/>
        </authorList>
    </citation>
    <scope>NUCLEOTIDE SEQUENCE [LARGE SCALE GENOMIC DNA]</scope>
    <source>
        <strain evidence="5">DSM 22224</strain>
    </source>
</reference>
<feature type="domain" description="Leucine-binding protein" evidence="3">
    <location>
        <begin position="44"/>
        <end position="341"/>
    </location>
</feature>
<dbReference type="Gene3D" id="3.40.50.2300">
    <property type="match status" value="2"/>
</dbReference>
<dbReference type="SUPFAM" id="SSF53822">
    <property type="entry name" value="Periplasmic binding protein-like I"/>
    <property type="match status" value="1"/>
</dbReference>
<dbReference type="AlphaFoldDB" id="A0A1T4TBQ8"/>
<accession>A0A1T4TBQ8</accession>
<sequence>MMKIGTLLPKSTFNLLLQHDFQAGLTACLQHRQTGATLISSNIQYGTNAGLVHQEAERLLLEEKADVLVVYADQATLKQTADLARALNKLLIAVHGGAKYLHNWEPHPAMLSHTLNNTIHCRLTGMYAATKASHAAMCTSFYDGGYSHCHAFSEAYMSSGGSLTYNYVSQYKTAEFNTAPLETFLNAHPETRALLSLFNGDLAHCFLQHLQRSGINDLQLFTGPMLSDESLPAVHGPLELPFRLQGYTPWVSILDNPANELFKTQFRQHSGREASVAALHGWDTGIILEQILRTAGQHHFHAGNILEMMKEVQLESPRGILHMDAATHHILGPSWLVQMDETFKPAILSEVTNTAHIWQDIIRLKPEGQASGWINTYLCA</sequence>
<dbReference type="Pfam" id="PF13458">
    <property type="entry name" value="Peripla_BP_6"/>
    <property type="match status" value="1"/>
</dbReference>
<dbReference type="EMBL" id="FUWZ01000004">
    <property type="protein sequence ID" value="SKA37771.1"/>
    <property type="molecule type" value="Genomic_DNA"/>
</dbReference>
<protein>
    <submittedName>
        <fullName evidence="4">Substrate-binding protein</fullName>
    </submittedName>
</protein>
<evidence type="ECO:0000259" key="3">
    <source>
        <dbReference type="Pfam" id="PF13458"/>
    </source>
</evidence>
<name>A0A1T4TBQ8_9BACT</name>
<keyword evidence="5" id="KW-1185">Reference proteome</keyword>
<keyword evidence="2" id="KW-0732">Signal</keyword>
<evidence type="ECO:0000256" key="2">
    <source>
        <dbReference type="ARBA" id="ARBA00022729"/>
    </source>
</evidence>